<evidence type="ECO:0000256" key="2">
    <source>
        <dbReference type="SAM" id="MobiDB-lite"/>
    </source>
</evidence>
<gene>
    <name evidence="3" type="ORF">Ctob_013288</name>
</gene>
<reference evidence="4" key="1">
    <citation type="journal article" date="2015" name="PLoS Genet.">
        <title>Genome Sequence and Transcriptome Analyses of Chrysochromulina tobin: Metabolic Tools for Enhanced Algal Fitness in the Prominent Order Prymnesiales (Haptophyceae).</title>
        <authorList>
            <person name="Hovde B.T."/>
            <person name="Deodato C.R."/>
            <person name="Hunsperger H.M."/>
            <person name="Ryken S.A."/>
            <person name="Yost W."/>
            <person name="Jha R.K."/>
            <person name="Patterson J."/>
            <person name="Monnat R.J. Jr."/>
            <person name="Barlow S.B."/>
            <person name="Starkenburg S.R."/>
            <person name="Cattolico R.A."/>
        </authorList>
    </citation>
    <scope>NUCLEOTIDE SEQUENCE</scope>
    <source>
        <strain evidence="4">CCMP291</strain>
    </source>
</reference>
<name>A0A0M0LRF1_9EUKA</name>
<dbReference type="EMBL" id="JWZX01000147">
    <property type="protein sequence ID" value="KOO53624.1"/>
    <property type="molecule type" value="Genomic_DNA"/>
</dbReference>
<feature type="region of interest" description="Disordered" evidence="2">
    <location>
        <begin position="160"/>
        <end position="193"/>
    </location>
</feature>
<feature type="coiled-coil region" evidence="1">
    <location>
        <begin position="212"/>
        <end position="267"/>
    </location>
</feature>
<feature type="non-terminal residue" evidence="3">
    <location>
        <position position="479"/>
    </location>
</feature>
<evidence type="ECO:0000256" key="1">
    <source>
        <dbReference type="SAM" id="Coils"/>
    </source>
</evidence>
<organism evidence="3 4">
    <name type="scientific">Chrysochromulina tobinii</name>
    <dbReference type="NCBI Taxonomy" id="1460289"/>
    <lineage>
        <taxon>Eukaryota</taxon>
        <taxon>Haptista</taxon>
        <taxon>Haptophyta</taxon>
        <taxon>Prymnesiophyceae</taxon>
        <taxon>Prymnesiales</taxon>
        <taxon>Chrysochromulinaceae</taxon>
        <taxon>Chrysochromulina</taxon>
    </lineage>
</organism>
<evidence type="ECO:0000313" key="3">
    <source>
        <dbReference type="EMBL" id="KOO53624.1"/>
    </source>
</evidence>
<evidence type="ECO:0000313" key="4">
    <source>
        <dbReference type="Proteomes" id="UP000037460"/>
    </source>
</evidence>
<feature type="coiled-coil region" evidence="1">
    <location>
        <begin position="59"/>
        <end position="93"/>
    </location>
</feature>
<accession>A0A0M0LRF1</accession>
<feature type="compositionally biased region" description="Basic and acidic residues" evidence="2">
    <location>
        <begin position="173"/>
        <end position="183"/>
    </location>
</feature>
<comment type="caution">
    <text evidence="3">The sequence shown here is derived from an EMBL/GenBank/DDBJ whole genome shotgun (WGS) entry which is preliminary data.</text>
</comment>
<feature type="non-terminal residue" evidence="3">
    <location>
        <position position="1"/>
    </location>
</feature>
<keyword evidence="4" id="KW-1185">Reference proteome</keyword>
<keyword evidence="1" id="KW-0175">Coiled coil</keyword>
<feature type="coiled-coil region" evidence="1">
    <location>
        <begin position="360"/>
        <end position="446"/>
    </location>
</feature>
<protein>
    <submittedName>
        <fullName evidence="3">Uncharacterized protein</fullName>
    </submittedName>
</protein>
<dbReference type="Proteomes" id="UP000037460">
    <property type="component" value="Unassembled WGS sequence"/>
</dbReference>
<dbReference type="AlphaFoldDB" id="A0A0M0LRF1"/>
<proteinExistence type="predicted"/>
<sequence>PVPERQALSTTLSSASAAAGRRTARLLELQRVVWLSPFGGGSCLRVLWAWRETARLLGAKELLEESKRLRYERDAATEREKALKKGLATLREERTALAASLATSQAEAQRAVSGTLEEGSLRKTVATLQAERDGLARSLREAREALKAGKTDAEAAIEREKAKQREAATSQKVRCDERSRQREAATSPTARCDERSTLLREIAEPCPCMQERSTLLREIAELKADRKDAAAREAAALERARLHRAAMEKLKTDKDAESARADAAEAHARKALEMTETALERGEVLAHADAGKQARRLAGAARLEHLLRCGVRRDRCARALHRWALVALGRPADVSEAEADELMGSHRESRKLAKALAAVREELREQTAAHQATAQRLKAEKRQATQIRQEKEGAGQALAQAKEAADEARRREEAAKAALVAAKRDLAEIRRAYAVLKEERDHAEMQRSSQQLAAERVTSQREVALHEVGQLAQELESLQ</sequence>